<name>A0A4R3MM62_9FIRM</name>
<comment type="caution">
    <text evidence="1">The sequence shown here is derived from an EMBL/GenBank/DDBJ whole genome shotgun (WGS) entry which is preliminary data.</text>
</comment>
<dbReference type="Pfam" id="PF13578">
    <property type="entry name" value="Methyltransf_24"/>
    <property type="match status" value="1"/>
</dbReference>
<proteinExistence type="predicted"/>
<reference evidence="1 2" key="1">
    <citation type="submission" date="2019-03" db="EMBL/GenBank/DDBJ databases">
        <title>Genomic Encyclopedia of Type Strains, Phase IV (KMG-IV): sequencing the most valuable type-strain genomes for metagenomic binning, comparative biology and taxonomic classification.</title>
        <authorList>
            <person name="Goeker M."/>
        </authorList>
    </citation>
    <scope>NUCLEOTIDE SEQUENCE [LARGE SCALE GENOMIC DNA]</scope>
    <source>
        <strain evidence="1 2">DSM 24629</strain>
    </source>
</reference>
<protein>
    <submittedName>
        <fullName evidence="1">Putative O-methyltransferase YrrM</fullName>
    </submittedName>
</protein>
<dbReference type="InterPro" id="IPR029063">
    <property type="entry name" value="SAM-dependent_MTases_sf"/>
</dbReference>
<keyword evidence="1" id="KW-0489">Methyltransferase</keyword>
<organism evidence="1 2">
    <name type="scientific">Natranaerovirga pectinivora</name>
    <dbReference type="NCBI Taxonomy" id="682400"/>
    <lineage>
        <taxon>Bacteria</taxon>
        <taxon>Bacillati</taxon>
        <taxon>Bacillota</taxon>
        <taxon>Clostridia</taxon>
        <taxon>Lachnospirales</taxon>
        <taxon>Natranaerovirgaceae</taxon>
        <taxon>Natranaerovirga</taxon>
    </lineage>
</organism>
<sequence>MDYVINLIKEAALKKLVIFGTGRASDILSQYFNDNISYYLDNDIEKRGKYFKEKKIYTPEILTNENKENMTIIIASMYYDEISTQLENLGFVKEKNFWNGMVLYNAIVEMNYDKKSQQVIKLEYPVNPNYRYGYGKKPHQLIYNIINKCRSRYTELLSKFNVYEKKLLGISRIENRESMIEPFWENNYMSGLDAIALYSIVSIYKPRKYMEIGSGNSTKFVYRAIKDNDLKTKIISIDPYPRAEIDIICDEIYRIPVEDLDLDVFDDLDKGDILFVDNSHRCFTNSDVTVFFLEILPRLKKGVIVQIHDVYLPYDYPDAWRNRFYSEQYLLACYLLSGGDLFEIILPNALITQDNELVNIIDPIWKGFEEKGLSQKRGSSFWLIIN</sequence>
<dbReference type="GO" id="GO:0032259">
    <property type="term" value="P:methylation"/>
    <property type="evidence" value="ECO:0007669"/>
    <property type="project" value="UniProtKB-KW"/>
</dbReference>
<dbReference type="Gene3D" id="3.40.50.720">
    <property type="entry name" value="NAD(P)-binding Rossmann-like Domain"/>
    <property type="match status" value="1"/>
</dbReference>
<evidence type="ECO:0000313" key="1">
    <source>
        <dbReference type="EMBL" id="TCT14030.1"/>
    </source>
</evidence>
<keyword evidence="2" id="KW-1185">Reference proteome</keyword>
<dbReference type="GO" id="GO:0008168">
    <property type="term" value="F:methyltransferase activity"/>
    <property type="evidence" value="ECO:0007669"/>
    <property type="project" value="UniProtKB-KW"/>
</dbReference>
<evidence type="ECO:0000313" key="2">
    <source>
        <dbReference type="Proteomes" id="UP000294902"/>
    </source>
</evidence>
<dbReference type="EMBL" id="SMAL01000007">
    <property type="protein sequence ID" value="TCT14030.1"/>
    <property type="molecule type" value="Genomic_DNA"/>
</dbReference>
<dbReference type="SUPFAM" id="SSF53335">
    <property type="entry name" value="S-adenosyl-L-methionine-dependent methyltransferases"/>
    <property type="match status" value="1"/>
</dbReference>
<dbReference type="Proteomes" id="UP000294902">
    <property type="component" value="Unassembled WGS sequence"/>
</dbReference>
<gene>
    <name evidence="1" type="ORF">EDC18_10799</name>
</gene>
<keyword evidence="1" id="KW-0808">Transferase</keyword>
<accession>A0A4R3MM62</accession>
<dbReference type="RefSeq" id="WP_243115113.1">
    <property type="nucleotide sequence ID" value="NZ_SMAL01000007.1"/>
</dbReference>
<dbReference type="AlphaFoldDB" id="A0A4R3MM62"/>
<dbReference type="Gene3D" id="3.40.50.150">
    <property type="entry name" value="Vaccinia Virus protein VP39"/>
    <property type="match status" value="1"/>
</dbReference>